<dbReference type="RefSeq" id="WP_420904751.1">
    <property type="nucleotide sequence ID" value="NZ_BAAFGK010000004.1"/>
</dbReference>
<evidence type="ECO:0000256" key="5">
    <source>
        <dbReference type="SAM" id="Phobius"/>
    </source>
</evidence>
<dbReference type="EMBL" id="BAAFGK010000004">
    <property type="protein sequence ID" value="GAB0057040.1"/>
    <property type="molecule type" value="Genomic_DNA"/>
</dbReference>
<evidence type="ECO:0000313" key="6">
    <source>
        <dbReference type="EMBL" id="GAB0057040.1"/>
    </source>
</evidence>
<feature type="transmembrane region" description="Helical" evidence="5">
    <location>
        <begin position="276"/>
        <end position="298"/>
    </location>
</feature>
<feature type="transmembrane region" description="Helical" evidence="5">
    <location>
        <begin position="361"/>
        <end position="381"/>
    </location>
</feature>
<feature type="transmembrane region" description="Helical" evidence="5">
    <location>
        <begin position="415"/>
        <end position="433"/>
    </location>
</feature>
<evidence type="ECO:0000256" key="3">
    <source>
        <dbReference type="ARBA" id="ARBA00022989"/>
    </source>
</evidence>
<dbReference type="InterPro" id="IPR001898">
    <property type="entry name" value="SLC13A/DASS"/>
</dbReference>
<gene>
    <name evidence="6" type="ORF">SIID45300_01360</name>
</gene>
<evidence type="ECO:0000313" key="7">
    <source>
        <dbReference type="Proteomes" id="UP001628193"/>
    </source>
</evidence>
<dbReference type="SUPFAM" id="SSF51206">
    <property type="entry name" value="cAMP-binding domain-like"/>
    <property type="match status" value="1"/>
</dbReference>
<keyword evidence="7" id="KW-1185">Reference proteome</keyword>
<feature type="transmembrane region" description="Helical" evidence="5">
    <location>
        <begin position="543"/>
        <end position="566"/>
    </location>
</feature>
<dbReference type="InterPro" id="IPR014710">
    <property type="entry name" value="RmlC-like_jellyroll"/>
</dbReference>
<comment type="subcellular location">
    <subcellularLocation>
        <location evidence="1">Membrane</location>
        <topology evidence="1">Multi-pass membrane protein</topology>
    </subcellularLocation>
</comment>
<organism evidence="6 7">
    <name type="scientific">Candidatus Magnetaquiglobus chichijimensis</name>
    <dbReference type="NCBI Taxonomy" id="3141448"/>
    <lineage>
        <taxon>Bacteria</taxon>
        <taxon>Pseudomonadati</taxon>
        <taxon>Pseudomonadota</taxon>
        <taxon>Magnetococcia</taxon>
        <taxon>Magnetococcales</taxon>
        <taxon>Candidatus Magnetaquicoccaceae</taxon>
        <taxon>Candidatus Magnetaquiglobus</taxon>
    </lineage>
</organism>
<feature type="transmembrane region" description="Helical" evidence="5">
    <location>
        <begin position="318"/>
        <end position="340"/>
    </location>
</feature>
<reference evidence="6 7" key="1">
    <citation type="submission" date="2024-05" db="EMBL/GenBank/DDBJ databases">
        <authorList>
            <consortium name="Candidatus Magnetaquicoccaceae bacterium FCR-1 genome sequencing consortium"/>
            <person name="Shimoshige H."/>
            <person name="Shimamura S."/>
            <person name="Taoka A."/>
            <person name="Kobayashi H."/>
            <person name="Maekawa T."/>
        </authorList>
    </citation>
    <scope>NUCLEOTIDE SEQUENCE [LARGE SCALE GENOMIC DNA]</scope>
    <source>
        <strain evidence="6 7">FCR-1</strain>
    </source>
</reference>
<reference evidence="6 7" key="2">
    <citation type="submission" date="2024-09" db="EMBL/GenBank/DDBJ databases">
        <title>Draft genome sequence of Candidatus Magnetaquicoccaceae bacterium FCR-1.</title>
        <authorList>
            <person name="Shimoshige H."/>
            <person name="Shimamura S."/>
            <person name="Taoka A."/>
            <person name="Kobayashi H."/>
            <person name="Maekawa T."/>
        </authorList>
    </citation>
    <scope>NUCLEOTIDE SEQUENCE [LARGE SCALE GENOMIC DNA]</scope>
    <source>
        <strain evidence="6 7">FCR-1</strain>
    </source>
</reference>
<feature type="transmembrane region" description="Helical" evidence="5">
    <location>
        <begin position="238"/>
        <end position="264"/>
    </location>
</feature>
<feature type="transmembrane region" description="Helical" evidence="5">
    <location>
        <begin position="187"/>
        <end position="204"/>
    </location>
</feature>
<dbReference type="InterPro" id="IPR000595">
    <property type="entry name" value="cNMP-bd_dom"/>
</dbReference>
<evidence type="ECO:0000256" key="4">
    <source>
        <dbReference type="ARBA" id="ARBA00023136"/>
    </source>
</evidence>
<feature type="transmembrane region" description="Helical" evidence="5">
    <location>
        <begin position="156"/>
        <end position="175"/>
    </location>
</feature>
<feature type="transmembrane region" description="Helical" evidence="5">
    <location>
        <begin position="508"/>
        <end position="537"/>
    </location>
</feature>
<keyword evidence="3 5" id="KW-1133">Transmembrane helix</keyword>
<dbReference type="Gene3D" id="2.60.120.10">
    <property type="entry name" value="Jelly Rolls"/>
    <property type="match status" value="1"/>
</dbReference>
<dbReference type="InterPro" id="IPR018490">
    <property type="entry name" value="cNMP-bd_dom_sf"/>
</dbReference>
<sequence length="617" mass="68587">MSDHTLEPDLIERLLQDPILGLSNYTSLARLMPLIEVRAYPVGAMLCQANSPVEGMFLLNEGRIALSRPDGTPVTDQEVRCGEESATDFKECLVQAVVVEPVRALFIPRASVQLLAAEQPIIKQASITSLMSHVSGHPLKLPTIKQAPSGEIPSTFATRIGWILAILLPAVMLYYGERLNLESNITTFLAISTATILMWMFSLVDDYIPGLFAIVSILMAGLVPPTVVLSGFSSNSFLMAMSILGLSTVIASSGLGYRTLLLLLYRLPNTRFWNNLGLILIGFVLTPLIPSINARLAMVTPFFTDMVKSLRLAPEGKAATRLAISAFTGVSLMSAMFITSKSVNFAMFSLLPTQAQDQFQGFRWLVAAGVFGISMLVAHIIGDLLLMRTQEQPQLDKSRVVLQLQLLGKLKHREWAALLGIGVFIIGMMTASWHQIQPTLLGMSIFYALLLFGSLRKKELTEKIDWPFLLYLGELTGLVSVFNYLGLDQHLASALPTLGATMRDNFELFVLLLFVMISVVRLVIPISITIVILITIFMPLAEIYGISPWIVGFIILIFGEIWFMPYQCSYYQKYQEINKNQPLYKDSSFLIFNALMNIFRLLAIYASFPYWRAMGLL</sequence>
<feature type="transmembrane region" description="Helical" evidence="5">
    <location>
        <begin position="211"/>
        <end position="232"/>
    </location>
</feature>
<dbReference type="CDD" id="cd00038">
    <property type="entry name" value="CAP_ED"/>
    <property type="match status" value="1"/>
</dbReference>
<dbReference type="Proteomes" id="UP001628193">
    <property type="component" value="Unassembled WGS sequence"/>
</dbReference>
<protein>
    <submittedName>
        <fullName evidence="6">Uncharacterized protein</fullName>
    </submittedName>
</protein>
<dbReference type="Pfam" id="PF00939">
    <property type="entry name" value="Na_sulph_symp"/>
    <property type="match status" value="1"/>
</dbReference>
<keyword evidence="4 5" id="KW-0472">Membrane</keyword>
<evidence type="ECO:0000256" key="1">
    <source>
        <dbReference type="ARBA" id="ARBA00004141"/>
    </source>
</evidence>
<proteinExistence type="predicted"/>
<comment type="caution">
    <text evidence="6">The sequence shown here is derived from an EMBL/GenBank/DDBJ whole genome shotgun (WGS) entry which is preliminary data.</text>
</comment>
<evidence type="ECO:0000256" key="2">
    <source>
        <dbReference type="ARBA" id="ARBA00022692"/>
    </source>
</evidence>
<feature type="transmembrane region" description="Helical" evidence="5">
    <location>
        <begin position="587"/>
        <end position="608"/>
    </location>
</feature>
<name>A0ABQ0C829_9PROT</name>
<feature type="transmembrane region" description="Helical" evidence="5">
    <location>
        <begin position="468"/>
        <end position="487"/>
    </location>
</feature>
<accession>A0ABQ0C829</accession>
<feature type="transmembrane region" description="Helical" evidence="5">
    <location>
        <begin position="440"/>
        <end position="456"/>
    </location>
</feature>
<keyword evidence="2 5" id="KW-0812">Transmembrane</keyword>